<dbReference type="Gene3D" id="1.10.357.10">
    <property type="entry name" value="Tetracycline Repressor, domain 2"/>
    <property type="match status" value="1"/>
</dbReference>
<dbReference type="Pfam" id="PF14278">
    <property type="entry name" value="TetR_C_8"/>
    <property type="match status" value="1"/>
</dbReference>
<feature type="domain" description="HTH tetR-type" evidence="3">
    <location>
        <begin position="8"/>
        <end position="68"/>
    </location>
</feature>
<evidence type="ECO:0000259" key="3">
    <source>
        <dbReference type="PROSITE" id="PS50977"/>
    </source>
</evidence>
<dbReference type="PANTHER" id="PTHR43479">
    <property type="entry name" value="ACREF/ENVCD OPERON REPRESSOR-RELATED"/>
    <property type="match status" value="1"/>
</dbReference>
<dbReference type="Proteomes" id="UP001314166">
    <property type="component" value="Unassembled WGS sequence"/>
</dbReference>
<dbReference type="SUPFAM" id="SSF46689">
    <property type="entry name" value="Homeodomain-like"/>
    <property type="match status" value="1"/>
</dbReference>
<dbReference type="InterPro" id="IPR001647">
    <property type="entry name" value="HTH_TetR"/>
</dbReference>
<sequence>MKTDARYTKADAAIRATFLEILAHKDFHKISVQEIIKQANINRSTFYAHFLDKDDLMETIQMDLLEETMGALPSLNIENFDVSEIFQHRAEFLVQKLYEQKDLAALLLSKHAEHSFENRMVEQAKKAFFSTTEGHDLAIPPRYALNILTGTTTNMIITWIRSDFQDSTDEFAAILVKVIPPLLTKVIHVQD</sequence>
<dbReference type="PROSITE" id="PS50977">
    <property type="entry name" value="HTH_TETR_2"/>
    <property type="match status" value="1"/>
</dbReference>
<evidence type="ECO:0000313" key="4">
    <source>
        <dbReference type="EMBL" id="CAK1241476.1"/>
    </source>
</evidence>
<feature type="DNA-binding region" description="H-T-H motif" evidence="2">
    <location>
        <begin position="31"/>
        <end position="50"/>
    </location>
</feature>
<dbReference type="EMBL" id="CAUZMB010000004">
    <property type="protein sequence ID" value="CAK1241476.1"/>
    <property type="molecule type" value="Genomic_DNA"/>
</dbReference>
<dbReference type="InterPro" id="IPR050624">
    <property type="entry name" value="HTH-type_Tx_Regulator"/>
</dbReference>
<dbReference type="InterPro" id="IPR009057">
    <property type="entry name" value="Homeodomain-like_sf"/>
</dbReference>
<evidence type="ECO:0000256" key="2">
    <source>
        <dbReference type="PROSITE-ProRule" id="PRU00335"/>
    </source>
</evidence>
<evidence type="ECO:0000256" key="1">
    <source>
        <dbReference type="ARBA" id="ARBA00023125"/>
    </source>
</evidence>
<accession>A0ABM9MUQ8</accession>
<gene>
    <name evidence="4" type="ORF">R55214_HHFBAMCI_00846</name>
</gene>
<reference evidence="4 5" key="1">
    <citation type="submission" date="2023-10" db="EMBL/GenBank/DDBJ databases">
        <authorList>
            <person name="Botero Cardona J."/>
        </authorList>
    </citation>
    <scope>NUCLEOTIDE SEQUENCE [LARGE SCALE GENOMIC DNA]</scope>
    <source>
        <strain evidence="4 5">R-55214</strain>
    </source>
</reference>
<name>A0ABM9MUQ8_9LACO</name>
<proteinExistence type="predicted"/>
<protein>
    <submittedName>
        <fullName evidence="4">AcrR family</fullName>
    </submittedName>
</protein>
<dbReference type="Pfam" id="PF00440">
    <property type="entry name" value="TetR_N"/>
    <property type="match status" value="1"/>
</dbReference>
<dbReference type="RefSeq" id="WP_338343986.1">
    <property type="nucleotide sequence ID" value="NZ_CAUZLH010000002.1"/>
</dbReference>
<keyword evidence="5" id="KW-1185">Reference proteome</keyword>
<evidence type="ECO:0000313" key="5">
    <source>
        <dbReference type="Proteomes" id="UP001314166"/>
    </source>
</evidence>
<keyword evidence="1 2" id="KW-0238">DNA-binding</keyword>
<dbReference type="PANTHER" id="PTHR43479:SF11">
    <property type="entry name" value="ACREF_ENVCD OPERON REPRESSOR-RELATED"/>
    <property type="match status" value="1"/>
</dbReference>
<comment type="caution">
    <text evidence="4">The sequence shown here is derived from an EMBL/GenBank/DDBJ whole genome shotgun (WGS) entry which is preliminary data.</text>
</comment>
<dbReference type="InterPro" id="IPR039532">
    <property type="entry name" value="TetR_C_Firmicutes"/>
</dbReference>
<organism evidence="4 5">
    <name type="scientific">Fructobacillus evanidus</name>
    <dbReference type="NCBI Taxonomy" id="3064281"/>
    <lineage>
        <taxon>Bacteria</taxon>
        <taxon>Bacillati</taxon>
        <taxon>Bacillota</taxon>
        <taxon>Bacilli</taxon>
        <taxon>Lactobacillales</taxon>
        <taxon>Lactobacillaceae</taxon>
        <taxon>Fructobacillus</taxon>
    </lineage>
</organism>